<dbReference type="Proteomes" id="UP000050360">
    <property type="component" value="Unassembled WGS sequence"/>
</dbReference>
<proteinExistence type="predicted"/>
<name>A0A0P8C7N4_9EURY</name>
<gene>
    <name evidence="1" type="ORF">MPEBLZ_02642</name>
</gene>
<sequence length="119" mass="14037">MLFLDSIIRTMYTFFQISSKIFPELYSKEVERWDKQNIEERISTSFVMSICGRQAATMDLWNGWEVMEKYTQTQDKHHAKPTATGLYLSPEFNDCFYTRSHAPEKQRSPECLQHKKTGA</sequence>
<reference evidence="1 2" key="1">
    <citation type="submission" date="2015-09" db="EMBL/GenBank/DDBJ databases">
        <title>A metagenomics-based metabolic model of nitrate-dependent anaerobic oxidation of methane by Methanoperedens-like archaea.</title>
        <authorList>
            <person name="Arshad A."/>
            <person name="Speth D.R."/>
            <person name="De Graaf R.M."/>
            <person name="Op Den Camp H.J."/>
            <person name="Jetten M.S."/>
            <person name="Welte C.U."/>
        </authorList>
    </citation>
    <scope>NUCLEOTIDE SEQUENCE [LARGE SCALE GENOMIC DNA]</scope>
</reference>
<dbReference type="EMBL" id="LKCM01000203">
    <property type="protein sequence ID" value="KPQ42801.1"/>
    <property type="molecule type" value="Genomic_DNA"/>
</dbReference>
<dbReference type="AlphaFoldDB" id="A0A0P8C7N4"/>
<comment type="caution">
    <text evidence="1">The sequence shown here is derived from an EMBL/GenBank/DDBJ whole genome shotgun (WGS) entry which is preliminary data.</text>
</comment>
<organism evidence="1 2">
    <name type="scientific">Candidatus Methanoperedens nitratireducens</name>
    <dbReference type="NCBI Taxonomy" id="1392998"/>
    <lineage>
        <taxon>Archaea</taxon>
        <taxon>Methanobacteriati</taxon>
        <taxon>Methanobacteriota</taxon>
        <taxon>Stenosarchaea group</taxon>
        <taxon>Methanomicrobia</taxon>
        <taxon>Methanosarcinales</taxon>
        <taxon>ANME-2 cluster</taxon>
        <taxon>Candidatus Methanoperedentaceae</taxon>
        <taxon>Candidatus Methanoperedens</taxon>
    </lineage>
</organism>
<evidence type="ECO:0000313" key="1">
    <source>
        <dbReference type="EMBL" id="KPQ42801.1"/>
    </source>
</evidence>
<accession>A0A0P8C7N4</accession>
<evidence type="ECO:0000313" key="2">
    <source>
        <dbReference type="Proteomes" id="UP000050360"/>
    </source>
</evidence>
<protein>
    <submittedName>
        <fullName evidence="1">Uncharacterized protein</fullName>
    </submittedName>
</protein>